<dbReference type="PANTHER" id="PTHR30399">
    <property type="entry name" value="UNCHARACTERIZED PROTEIN YGJP"/>
    <property type="match status" value="1"/>
</dbReference>
<keyword evidence="2" id="KW-0378">Hydrolase</keyword>
<evidence type="ECO:0000313" key="2">
    <source>
        <dbReference type="EMBL" id="CCJ33437.1"/>
    </source>
</evidence>
<evidence type="ECO:0000313" key="3">
    <source>
        <dbReference type="Proteomes" id="UP000007652"/>
    </source>
</evidence>
<proteinExistence type="predicted"/>
<dbReference type="GO" id="GO:0016787">
    <property type="term" value="F:hydrolase activity"/>
    <property type="evidence" value="ECO:0007669"/>
    <property type="project" value="UniProtKB-KW"/>
</dbReference>
<dbReference type="PANTHER" id="PTHR30399:SF1">
    <property type="entry name" value="UTP PYROPHOSPHATASE"/>
    <property type="match status" value="1"/>
</dbReference>
<accession>I7LJ51</accession>
<dbReference type="AlphaFoldDB" id="I7LJ51"/>
<dbReference type="EMBL" id="CAKP01000071">
    <property type="protein sequence ID" value="CCJ33437.1"/>
    <property type="molecule type" value="Genomic_DNA"/>
</dbReference>
<reference evidence="2 3" key="1">
    <citation type="journal article" date="2011" name="J. Bacteriol.">
        <title>Draft genome sequence of Caloramator australicus strain RC3T, a thermoanaerobe from the Great Artesian Basin of Australia.</title>
        <authorList>
            <person name="Ogg C.D."/>
            <person name="Patel B.K.C."/>
        </authorList>
    </citation>
    <scope>NUCLEOTIDE SEQUENCE [LARGE SCALE GENOMIC DNA]</scope>
    <source>
        <strain evidence="2 3">RC3</strain>
    </source>
</reference>
<sequence length="249" mass="29638">MNRKDIAMPHIIYNGQRIDYKVSKKGKKMITIRVNEKGEVIVTAPPFADDDFIRMFVEKGANLILEKLKELGKNKKDEKKKEFKTGKRLPFLGSELTLKVIVDNVDKIRAYKKDCELIVCVPMLLDKTERQQHINDIIIKWYKEQAKKIFKIRLDYYSRKYGFEYKRMAVKEQRTRWGSCSTKGNINLNWRLLFAPIDVIDHVIIHELCHLKHHNHSKSFWNEIKSIDPDYESKKKWLKENEKLIFSII</sequence>
<dbReference type="Proteomes" id="UP000007652">
    <property type="component" value="Unassembled WGS sequence"/>
</dbReference>
<dbReference type="Gene3D" id="3.30.2010.10">
    <property type="entry name" value="Metalloproteases ('zincins'), catalytic domain"/>
    <property type="match status" value="1"/>
</dbReference>
<dbReference type="eggNOG" id="COG1451">
    <property type="taxonomic scope" value="Bacteria"/>
</dbReference>
<feature type="domain" description="YgjP-like metallopeptidase" evidence="1">
    <location>
        <begin position="29"/>
        <end position="241"/>
    </location>
</feature>
<dbReference type="InterPro" id="IPR053136">
    <property type="entry name" value="UTP_pyrophosphatase-like"/>
</dbReference>
<keyword evidence="3" id="KW-1185">Reference proteome</keyword>
<comment type="caution">
    <text evidence="2">The sequence shown here is derived from an EMBL/GenBank/DDBJ whole genome shotgun (WGS) entry which is preliminary data.</text>
</comment>
<dbReference type="Pfam" id="PF01863">
    <property type="entry name" value="YgjP-like"/>
    <property type="match status" value="1"/>
</dbReference>
<evidence type="ECO:0000259" key="1">
    <source>
        <dbReference type="Pfam" id="PF01863"/>
    </source>
</evidence>
<dbReference type="CDD" id="cd07344">
    <property type="entry name" value="M48_yhfN_like"/>
    <property type="match status" value="1"/>
</dbReference>
<dbReference type="InterPro" id="IPR002725">
    <property type="entry name" value="YgjP-like_metallopeptidase"/>
</dbReference>
<dbReference type="STRING" id="857293.CAAU_1353"/>
<gene>
    <name evidence="2" type="ORF">CAAU_1353</name>
</gene>
<dbReference type="RefSeq" id="WP_008908706.1">
    <property type="nucleotide sequence ID" value="NZ_CAKP01000071.1"/>
</dbReference>
<protein>
    <submittedName>
        <fullName evidence="2">Putative predicted metal-dependent hydrolase</fullName>
    </submittedName>
</protein>
<organism evidence="2 3">
    <name type="scientific">Caloramator australicus RC3</name>
    <dbReference type="NCBI Taxonomy" id="857293"/>
    <lineage>
        <taxon>Bacteria</taxon>
        <taxon>Bacillati</taxon>
        <taxon>Bacillota</taxon>
        <taxon>Clostridia</taxon>
        <taxon>Eubacteriales</taxon>
        <taxon>Clostridiaceae</taxon>
        <taxon>Caloramator</taxon>
    </lineage>
</organism>
<name>I7LJ51_9CLOT</name>